<evidence type="ECO:0000256" key="2">
    <source>
        <dbReference type="ARBA" id="ARBA00022692"/>
    </source>
</evidence>
<dbReference type="InterPro" id="IPR008253">
    <property type="entry name" value="Marvel"/>
</dbReference>
<dbReference type="PROSITE" id="PS51225">
    <property type="entry name" value="MARVEL"/>
    <property type="match status" value="1"/>
</dbReference>
<sequence length="144" mass="15748">MSSKEGEASAATFELNKSFLMSTRGALKIAEIVVVFVAFLCYAIASRPPYIAATVIELLLTCGLLLLYLFKLDKALSFFIWPLVDLLNSAFALVFMIILSIVALSTDTLKATIAGAIVGFMCAGLWGVDGFLLFKKISFNYRRT</sequence>
<comment type="subcellular location">
    <subcellularLocation>
        <location evidence="1">Membrane</location>
        <topology evidence="1">Multi-pass membrane protein</topology>
    </subcellularLocation>
</comment>
<evidence type="ECO:0000256" key="3">
    <source>
        <dbReference type="ARBA" id="ARBA00022989"/>
    </source>
</evidence>
<evidence type="ECO:0000259" key="7">
    <source>
        <dbReference type="PROSITE" id="PS51225"/>
    </source>
</evidence>
<gene>
    <name evidence="8" type="ORF">ACEWY4_015543</name>
</gene>
<keyword evidence="3 6" id="KW-1133">Transmembrane helix</keyword>
<name>A0ABD1JP76_9TELE</name>
<feature type="transmembrane region" description="Helical" evidence="6">
    <location>
        <begin position="51"/>
        <end position="70"/>
    </location>
</feature>
<dbReference type="InterPro" id="IPR050578">
    <property type="entry name" value="MARVEL-CKLF_proteins"/>
</dbReference>
<feature type="domain" description="MARVEL" evidence="7">
    <location>
        <begin position="19"/>
        <end position="138"/>
    </location>
</feature>
<feature type="transmembrane region" description="Helical" evidence="6">
    <location>
        <begin position="111"/>
        <end position="134"/>
    </location>
</feature>
<evidence type="ECO:0000256" key="4">
    <source>
        <dbReference type="ARBA" id="ARBA00023136"/>
    </source>
</evidence>
<feature type="transmembrane region" description="Helical" evidence="6">
    <location>
        <begin position="82"/>
        <end position="105"/>
    </location>
</feature>
<dbReference type="Proteomes" id="UP001591681">
    <property type="component" value="Unassembled WGS sequence"/>
</dbReference>
<evidence type="ECO:0000313" key="8">
    <source>
        <dbReference type="EMBL" id="KAL2088644.1"/>
    </source>
</evidence>
<keyword evidence="9" id="KW-1185">Reference proteome</keyword>
<feature type="transmembrane region" description="Helical" evidence="6">
    <location>
        <begin position="25"/>
        <end position="45"/>
    </location>
</feature>
<dbReference type="AlphaFoldDB" id="A0ABD1JP76"/>
<comment type="caution">
    <text evidence="8">The sequence shown here is derived from an EMBL/GenBank/DDBJ whole genome shotgun (WGS) entry which is preliminary data.</text>
</comment>
<dbReference type="EMBL" id="JBHFQA010000013">
    <property type="protein sequence ID" value="KAL2088644.1"/>
    <property type="molecule type" value="Genomic_DNA"/>
</dbReference>
<evidence type="ECO:0000256" key="6">
    <source>
        <dbReference type="SAM" id="Phobius"/>
    </source>
</evidence>
<reference evidence="8 9" key="1">
    <citation type="submission" date="2024-09" db="EMBL/GenBank/DDBJ databases">
        <title>A chromosome-level genome assembly of Gray's grenadier anchovy, Coilia grayii.</title>
        <authorList>
            <person name="Fu Z."/>
        </authorList>
    </citation>
    <scope>NUCLEOTIDE SEQUENCE [LARGE SCALE GENOMIC DNA]</scope>
    <source>
        <strain evidence="8">G4</strain>
        <tissue evidence="8">Muscle</tissue>
    </source>
</reference>
<protein>
    <recommendedName>
        <fullName evidence="7">MARVEL domain-containing protein</fullName>
    </recommendedName>
</protein>
<dbReference type="PANTHER" id="PTHR22776">
    <property type="entry name" value="MARVEL-CONTAINING POTENTIAL LIPID RAFT-ASSOCIATED PROTEIN"/>
    <property type="match status" value="1"/>
</dbReference>
<accession>A0ABD1JP76</accession>
<keyword evidence="4 5" id="KW-0472">Membrane</keyword>
<organism evidence="8 9">
    <name type="scientific">Coilia grayii</name>
    <name type="common">Gray's grenadier anchovy</name>
    <dbReference type="NCBI Taxonomy" id="363190"/>
    <lineage>
        <taxon>Eukaryota</taxon>
        <taxon>Metazoa</taxon>
        <taxon>Chordata</taxon>
        <taxon>Craniata</taxon>
        <taxon>Vertebrata</taxon>
        <taxon>Euteleostomi</taxon>
        <taxon>Actinopterygii</taxon>
        <taxon>Neopterygii</taxon>
        <taxon>Teleostei</taxon>
        <taxon>Clupei</taxon>
        <taxon>Clupeiformes</taxon>
        <taxon>Clupeoidei</taxon>
        <taxon>Engraulidae</taxon>
        <taxon>Coilinae</taxon>
        <taxon>Coilia</taxon>
    </lineage>
</organism>
<evidence type="ECO:0000313" key="9">
    <source>
        <dbReference type="Proteomes" id="UP001591681"/>
    </source>
</evidence>
<dbReference type="GO" id="GO:0016020">
    <property type="term" value="C:membrane"/>
    <property type="evidence" value="ECO:0007669"/>
    <property type="project" value="UniProtKB-SubCell"/>
</dbReference>
<proteinExistence type="predicted"/>
<evidence type="ECO:0000256" key="1">
    <source>
        <dbReference type="ARBA" id="ARBA00004141"/>
    </source>
</evidence>
<keyword evidence="2 5" id="KW-0812">Transmembrane</keyword>
<dbReference type="PANTHER" id="PTHR22776:SF45">
    <property type="entry name" value="CHEMOKINE-LIKE FACTOR"/>
    <property type="match status" value="1"/>
</dbReference>
<evidence type="ECO:0000256" key="5">
    <source>
        <dbReference type="PROSITE-ProRule" id="PRU00581"/>
    </source>
</evidence>